<dbReference type="OrthoDB" id="363179at2"/>
<protein>
    <submittedName>
        <fullName evidence="1">Uncharacterized protein</fullName>
    </submittedName>
</protein>
<dbReference type="KEGG" id="tpi:TREPR_0885"/>
<evidence type="ECO:0000313" key="2">
    <source>
        <dbReference type="Proteomes" id="UP000009223"/>
    </source>
</evidence>
<dbReference type="eggNOG" id="ENOG5032Q93">
    <property type="taxonomic scope" value="Bacteria"/>
</dbReference>
<reference evidence="2" key="1">
    <citation type="submission" date="2009-12" db="EMBL/GenBank/DDBJ databases">
        <title>Complete sequence of Treponema primitia strain ZAS-2.</title>
        <authorList>
            <person name="Tetu S.G."/>
            <person name="Matson E."/>
            <person name="Ren Q."/>
            <person name="Seshadri R."/>
            <person name="Elbourne L."/>
            <person name="Hassan K.A."/>
            <person name="Durkin A."/>
            <person name="Radune D."/>
            <person name="Mohamoud Y."/>
            <person name="Shay R."/>
            <person name="Jin S."/>
            <person name="Zhang X."/>
            <person name="Lucey K."/>
            <person name="Ballor N.R."/>
            <person name="Ottesen E."/>
            <person name="Rosenthal R."/>
            <person name="Allen A."/>
            <person name="Leadbetter J.R."/>
            <person name="Paulsen I.T."/>
        </authorList>
    </citation>
    <scope>NUCLEOTIDE SEQUENCE [LARGE SCALE GENOMIC DNA]</scope>
    <source>
        <strain evidence="2">ATCC BAA-887 / DSM 12427 / ZAS-2</strain>
    </source>
</reference>
<sequence length="129" mass="14544">MKYDLIPSSPLPIPQGELIGGVIKAITDYAGLVEKGKTERQEISAKRDLALELIRNERALLTQYLTNRFGEKAVLYSGYFNLLTCALENQDTETTRVILENILEVYRDDPCRAGILRKIGSNSQRTELI</sequence>
<dbReference type="STRING" id="545694.TREPR_0885"/>
<dbReference type="AlphaFoldDB" id="F5YIL2"/>
<accession>F5YIL2</accession>
<name>F5YIL2_TREPZ</name>
<dbReference type="Proteomes" id="UP000009223">
    <property type="component" value="Chromosome"/>
</dbReference>
<reference evidence="1 2" key="2">
    <citation type="journal article" date="2011" name="ISME J.">
        <title>RNA-seq reveals cooperative metabolic interactions between two termite-gut spirochete species in co-culture.</title>
        <authorList>
            <person name="Rosenthal A.Z."/>
            <person name="Matson E.G."/>
            <person name="Eldar A."/>
            <person name="Leadbetter J.R."/>
        </authorList>
    </citation>
    <scope>NUCLEOTIDE SEQUENCE [LARGE SCALE GENOMIC DNA]</scope>
    <source>
        <strain evidence="2">ATCC BAA-887 / DSM 12427 / ZAS-2</strain>
    </source>
</reference>
<gene>
    <name evidence="1" type="ordered locus">TREPR_0885</name>
</gene>
<evidence type="ECO:0000313" key="1">
    <source>
        <dbReference type="EMBL" id="AEF86547.1"/>
    </source>
</evidence>
<keyword evidence="2" id="KW-1185">Reference proteome</keyword>
<proteinExistence type="predicted"/>
<organism evidence="1 2">
    <name type="scientific">Treponema primitia (strain ATCC BAA-887 / DSM 12427 / ZAS-2)</name>
    <dbReference type="NCBI Taxonomy" id="545694"/>
    <lineage>
        <taxon>Bacteria</taxon>
        <taxon>Pseudomonadati</taxon>
        <taxon>Spirochaetota</taxon>
        <taxon>Spirochaetia</taxon>
        <taxon>Spirochaetales</taxon>
        <taxon>Treponemataceae</taxon>
        <taxon>Treponema</taxon>
    </lineage>
</organism>
<dbReference type="EMBL" id="CP001843">
    <property type="protein sequence ID" value="AEF86547.1"/>
    <property type="molecule type" value="Genomic_DNA"/>
</dbReference>
<dbReference type="RefSeq" id="WP_015709165.1">
    <property type="nucleotide sequence ID" value="NC_015578.1"/>
</dbReference>
<dbReference type="HOGENOM" id="CLU_1947890_0_0_12"/>